<reference evidence="17" key="1">
    <citation type="journal article" date="2013" name="Genome Biol.">
        <title>Draft genome of the mountain pine beetle, Dendroctonus ponderosae Hopkins, a major forest pest.</title>
        <authorList>
            <person name="Keeling C.I."/>
            <person name="Yuen M.M."/>
            <person name="Liao N.Y."/>
            <person name="Docking T.R."/>
            <person name="Chan S.K."/>
            <person name="Taylor G.A."/>
            <person name="Palmquist D.L."/>
            <person name="Jackman S.D."/>
            <person name="Nguyen A."/>
            <person name="Li M."/>
            <person name="Henderson H."/>
            <person name="Janes J.K."/>
            <person name="Zhao Y."/>
            <person name="Pandoh P."/>
            <person name="Moore R."/>
            <person name="Sperling F.A."/>
            <person name="Huber D.P."/>
            <person name="Birol I."/>
            <person name="Jones S.J."/>
            <person name="Bohlmann J."/>
        </authorList>
    </citation>
    <scope>NUCLEOTIDE SEQUENCE</scope>
</reference>
<keyword evidence="15" id="KW-0732">Signal</keyword>
<evidence type="ECO:0000256" key="9">
    <source>
        <dbReference type="ARBA" id="ARBA00022848"/>
    </source>
</evidence>
<dbReference type="GO" id="GO:0005789">
    <property type="term" value="C:endoplasmic reticulum membrane"/>
    <property type="evidence" value="ECO:0007669"/>
    <property type="project" value="UniProtKB-SubCell"/>
</dbReference>
<dbReference type="PANTHER" id="PTHR24300">
    <property type="entry name" value="CYTOCHROME P450 508A4-RELATED"/>
    <property type="match status" value="1"/>
</dbReference>
<evidence type="ECO:0000256" key="5">
    <source>
        <dbReference type="ARBA" id="ARBA00010617"/>
    </source>
</evidence>
<keyword evidence="9" id="KW-0492">Microsome</keyword>
<evidence type="ECO:0000313" key="17">
    <source>
        <dbReference type="Proteomes" id="UP000019118"/>
    </source>
</evidence>
<dbReference type="PANTHER" id="PTHR24300:SF403">
    <property type="entry name" value="CYTOCHROME P450 306A1"/>
    <property type="match status" value="1"/>
</dbReference>
<keyword evidence="10" id="KW-0560">Oxidoreductase</keyword>
<evidence type="ECO:0000256" key="12">
    <source>
        <dbReference type="ARBA" id="ARBA00023033"/>
    </source>
</evidence>
<keyword evidence="12" id="KW-0503">Monooxygenase</keyword>
<dbReference type="PRINTS" id="PR00385">
    <property type="entry name" value="P450"/>
</dbReference>
<name>A0AAR5Q4H8_DENPD</name>
<evidence type="ECO:0000256" key="1">
    <source>
        <dbReference type="ARBA" id="ARBA00001971"/>
    </source>
</evidence>
<evidence type="ECO:0000256" key="14">
    <source>
        <dbReference type="PIRSR" id="PIRSR602401-1"/>
    </source>
</evidence>
<protein>
    <recommendedName>
        <fullName evidence="18">Cytochrome P450</fullName>
    </recommendedName>
</protein>
<evidence type="ECO:0000256" key="15">
    <source>
        <dbReference type="SAM" id="SignalP"/>
    </source>
</evidence>
<keyword evidence="11 14" id="KW-0408">Iron</keyword>
<dbReference type="GO" id="GO:0006082">
    <property type="term" value="P:organic acid metabolic process"/>
    <property type="evidence" value="ECO:0007669"/>
    <property type="project" value="TreeGrafter"/>
</dbReference>
<dbReference type="GO" id="GO:0008395">
    <property type="term" value="F:steroid hydroxylase activity"/>
    <property type="evidence" value="ECO:0007669"/>
    <property type="project" value="TreeGrafter"/>
</dbReference>
<evidence type="ECO:0000256" key="3">
    <source>
        <dbReference type="ARBA" id="ARBA00004174"/>
    </source>
</evidence>
<evidence type="ECO:0000256" key="8">
    <source>
        <dbReference type="ARBA" id="ARBA00022824"/>
    </source>
</evidence>
<feature type="signal peptide" evidence="15">
    <location>
        <begin position="1"/>
        <end position="21"/>
    </location>
</feature>
<comment type="subcellular location">
    <subcellularLocation>
        <location evidence="4">Endoplasmic reticulum membrane</location>
        <topology evidence="4">Peripheral membrane protein</topology>
    </subcellularLocation>
    <subcellularLocation>
        <location evidence="3">Microsome membrane</location>
        <topology evidence="3">Peripheral membrane protein</topology>
    </subcellularLocation>
</comment>
<feature type="binding site" description="axial binding residue" evidence="14">
    <location>
        <position position="439"/>
    </location>
    <ligand>
        <name>heme</name>
        <dbReference type="ChEBI" id="CHEBI:30413"/>
    </ligand>
    <ligandPart>
        <name>Fe</name>
        <dbReference type="ChEBI" id="CHEBI:18248"/>
    </ligandPart>
</feature>
<keyword evidence="17" id="KW-1185">Reference proteome</keyword>
<keyword evidence="7 14" id="KW-0479">Metal-binding</keyword>
<evidence type="ECO:0000256" key="4">
    <source>
        <dbReference type="ARBA" id="ARBA00004406"/>
    </source>
</evidence>
<feature type="chain" id="PRO_5043501804" description="Cytochrome P450" evidence="15">
    <location>
        <begin position="22"/>
        <end position="491"/>
    </location>
</feature>
<dbReference type="GO" id="GO:0005506">
    <property type="term" value="F:iron ion binding"/>
    <property type="evidence" value="ECO:0007669"/>
    <property type="project" value="InterPro"/>
</dbReference>
<accession>A0AAR5Q4H8</accession>
<comment type="similarity">
    <text evidence="5">Belongs to the cytochrome P450 family.</text>
</comment>
<sequence>MIFYVLLLLLALLALLGRPRGLPPGPWGLPLLGYLPWIDPKAPHLTLARLARKFGPIYSLTLGRVCAIVLTDPRTIRRLLAKDATSGRAPLYVTHGIMHGYGLICAEGALWRDQRKFVHNWLRSAGGTKLGGRRKLMELLILQHAQELVQHIDAALKRHAVDPMEALRHHLGSLVNQLVFGRRYQRDDPTWIWLQELQEEGCKLIGVAGPLNFLPLLRFLPTYKRTMSFLVEGQRKSHQYYQKLAKEVEPLVPLDRNQSLDALPSLLEEFLREKRLKSGTEDGHRFYSDRQMDHLLADIFGASLDTTLTTLRWFLLFLGVNQDVQRELRLEIEAVVGKRAPSLEDLAAMPFLEACIAETQRIRSVVPLGVPHGALEDLEVDGYRIPKGSLILLLQWAIHMDEAQHRDPERFNPRRFLDAEGRFCKGEFFMPFQTGKRMCVGDELAKEIMFLFTASLFQSFRVQVVGEPELEGVCGITLSPQPYQVVFQSLA</sequence>
<evidence type="ECO:0000256" key="7">
    <source>
        <dbReference type="ARBA" id="ARBA00022723"/>
    </source>
</evidence>
<keyword evidence="8" id="KW-0256">Endoplasmic reticulum</keyword>
<reference evidence="16" key="2">
    <citation type="submission" date="2024-08" db="UniProtKB">
        <authorList>
            <consortium name="EnsemblMetazoa"/>
        </authorList>
    </citation>
    <scope>IDENTIFICATION</scope>
</reference>
<evidence type="ECO:0008006" key="18">
    <source>
        <dbReference type="Google" id="ProtNLM"/>
    </source>
</evidence>
<comment type="function">
    <text evidence="2">May be involved in the metabolism of insect hormones and in the breakdown of synthetic insecticides.</text>
</comment>
<dbReference type="Gene3D" id="1.10.630.10">
    <property type="entry name" value="Cytochrome P450"/>
    <property type="match status" value="1"/>
</dbReference>
<evidence type="ECO:0000256" key="6">
    <source>
        <dbReference type="ARBA" id="ARBA00022617"/>
    </source>
</evidence>
<dbReference type="InterPro" id="IPR001128">
    <property type="entry name" value="Cyt_P450"/>
</dbReference>
<dbReference type="AlphaFoldDB" id="A0AAR5Q4H8"/>
<keyword evidence="13" id="KW-0472">Membrane</keyword>
<dbReference type="InterPro" id="IPR002401">
    <property type="entry name" value="Cyt_P450_E_grp-I"/>
</dbReference>
<comment type="cofactor">
    <cofactor evidence="1 14">
        <name>heme</name>
        <dbReference type="ChEBI" id="CHEBI:30413"/>
    </cofactor>
</comment>
<dbReference type="Proteomes" id="UP000019118">
    <property type="component" value="Unassembled WGS sequence"/>
</dbReference>
<dbReference type="PRINTS" id="PR00463">
    <property type="entry name" value="EP450I"/>
</dbReference>
<organism evidence="16 17">
    <name type="scientific">Dendroctonus ponderosae</name>
    <name type="common">Mountain pine beetle</name>
    <dbReference type="NCBI Taxonomy" id="77166"/>
    <lineage>
        <taxon>Eukaryota</taxon>
        <taxon>Metazoa</taxon>
        <taxon>Ecdysozoa</taxon>
        <taxon>Arthropoda</taxon>
        <taxon>Hexapoda</taxon>
        <taxon>Insecta</taxon>
        <taxon>Pterygota</taxon>
        <taxon>Neoptera</taxon>
        <taxon>Endopterygota</taxon>
        <taxon>Coleoptera</taxon>
        <taxon>Polyphaga</taxon>
        <taxon>Cucujiformia</taxon>
        <taxon>Curculionidae</taxon>
        <taxon>Scolytinae</taxon>
        <taxon>Dendroctonus</taxon>
    </lineage>
</organism>
<evidence type="ECO:0000256" key="10">
    <source>
        <dbReference type="ARBA" id="ARBA00023002"/>
    </source>
</evidence>
<evidence type="ECO:0000256" key="11">
    <source>
        <dbReference type="ARBA" id="ARBA00023004"/>
    </source>
</evidence>
<dbReference type="InterPro" id="IPR036396">
    <property type="entry name" value="Cyt_P450_sf"/>
</dbReference>
<dbReference type="GO" id="GO:0020037">
    <property type="term" value="F:heme binding"/>
    <property type="evidence" value="ECO:0007669"/>
    <property type="project" value="InterPro"/>
</dbReference>
<dbReference type="InterPro" id="IPR050182">
    <property type="entry name" value="Cytochrome_P450_fam2"/>
</dbReference>
<keyword evidence="6 14" id="KW-0349">Heme</keyword>
<dbReference type="SUPFAM" id="SSF48264">
    <property type="entry name" value="Cytochrome P450"/>
    <property type="match status" value="1"/>
</dbReference>
<proteinExistence type="inferred from homology"/>
<evidence type="ECO:0000313" key="16">
    <source>
        <dbReference type="EnsemblMetazoa" id="XP_019768148.1"/>
    </source>
</evidence>
<evidence type="ECO:0000256" key="2">
    <source>
        <dbReference type="ARBA" id="ARBA00003690"/>
    </source>
</evidence>
<dbReference type="GO" id="GO:0016712">
    <property type="term" value="F:oxidoreductase activity, acting on paired donors, with incorporation or reduction of molecular oxygen, reduced flavin or flavoprotein as one donor, and incorporation of one atom of oxygen"/>
    <property type="evidence" value="ECO:0007669"/>
    <property type="project" value="TreeGrafter"/>
</dbReference>
<dbReference type="Pfam" id="PF00067">
    <property type="entry name" value="p450"/>
    <property type="match status" value="1"/>
</dbReference>
<dbReference type="FunFam" id="1.10.630.10:FF:000238">
    <property type="entry name" value="Cytochrome P450 2A6"/>
    <property type="match status" value="1"/>
</dbReference>
<dbReference type="GO" id="GO:0006805">
    <property type="term" value="P:xenobiotic metabolic process"/>
    <property type="evidence" value="ECO:0007669"/>
    <property type="project" value="TreeGrafter"/>
</dbReference>
<dbReference type="EnsemblMetazoa" id="XM_019912589.1">
    <property type="protein sequence ID" value="XP_019768148.1"/>
    <property type="gene ID" value="LOC109543068"/>
</dbReference>
<evidence type="ECO:0000256" key="13">
    <source>
        <dbReference type="ARBA" id="ARBA00023136"/>
    </source>
</evidence>